<accession>A0AAD2ANW3</accession>
<keyword evidence="2" id="KW-0488">Methylation</keyword>
<evidence type="ECO:0000313" key="5">
    <source>
        <dbReference type="EMBL" id="CAJ0685532.1"/>
    </source>
</evidence>
<dbReference type="Proteomes" id="UP001189915">
    <property type="component" value="Unassembled WGS sequence"/>
</dbReference>
<dbReference type="AlphaFoldDB" id="A0AAD2ANW3"/>
<evidence type="ECO:0000313" key="6">
    <source>
        <dbReference type="Proteomes" id="UP001189915"/>
    </source>
</evidence>
<dbReference type="RefSeq" id="WP_316868376.1">
    <property type="nucleotide sequence ID" value="NZ_CATWAF010000001.1"/>
</dbReference>
<evidence type="ECO:0000256" key="2">
    <source>
        <dbReference type="ARBA" id="ARBA00022481"/>
    </source>
</evidence>
<dbReference type="Pfam" id="PF00114">
    <property type="entry name" value="Pilin"/>
    <property type="match status" value="1"/>
</dbReference>
<keyword evidence="4" id="KW-0812">Transmembrane</keyword>
<sequence>MKSMRLNKRVQKGFTLIELMIVVAIVGILAAIAIPAYQDYTIRARVTEGLSLAAAAKVTVAENASNASPDLSAGYVPPSASDALKNVSSIAIASNNGVITIAYNTNVSPSGSNQLTLSPLDSSSGNALTTGTAPTGQIKWVCQANVTTAVANTTKGTLPTKYAPAECR</sequence>
<reference evidence="5 6" key="1">
    <citation type="submission" date="2023-07" db="EMBL/GenBank/DDBJ databases">
        <authorList>
            <person name="Peeters C."/>
        </authorList>
    </citation>
    <scope>NUCLEOTIDE SEQUENCE [LARGE SCALE GENOMIC DNA]</scope>
    <source>
        <strain evidence="5 6">LMG 18091</strain>
    </source>
</reference>
<keyword evidence="3" id="KW-0281">Fimbrium</keyword>
<dbReference type="InterPro" id="IPR045584">
    <property type="entry name" value="Pilin-like"/>
</dbReference>
<comment type="similarity">
    <text evidence="1 3">Belongs to the N-Me-Phe pilin family.</text>
</comment>
<keyword evidence="6" id="KW-1185">Reference proteome</keyword>
<feature type="transmembrane region" description="Helical" evidence="4">
    <location>
        <begin position="12"/>
        <end position="37"/>
    </location>
</feature>
<dbReference type="InterPro" id="IPR012902">
    <property type="entry name" value="N_methyl_site"/>
</dbReference>
<protein>
    <submittedName>
        <fullName evidence="5">Fimbrial protein</fullName>
    </submittedName>
</protein>
<dbReference type="Gene3D" id="3.30.700.10">
    <property type="entry name" value="Glycoprotein, Type 4 Pilin"/>
    <property type="match status" value="1"/>
</dbReference>
<dbReference type="NCBIfam" id="TIGR02532">
    <property type="entry name" value="IV_pilin_GFxxxE"/>
    <property type="match status" value="1"/>
</dbReference>
<organism evidence="5 6">
    <name type="scientific">Ralstonia wenshanensis</name>
    <dbReference type="NCBI Taxonomy" id="2842456"/>
    <lineage>
        <taxon>Bacteria</taxon>
        <taxon>Pseudomonadati</taxon>
        <taxon>Pseudomonadota</taxon>
        <taxon>Betaproteobacteria</taxon>
        <taxon>Burkholderiales</taxon>
        <taxon>Burkholderiaceae</taxon>
        <taxon>Ralstonia</taxon>
    </lineage>
</organism>
<dbReference type="GO" id="GO:0007155">
    <property type="term" value="P:cell adhesion"/>
    <property type="evidence" value="ECO:0007669"/>
    <property type="project" value="InterPro"/>
</dbReference>
<dbReference type="SUPFAM" id="SSF54523">
    <property type="entry name" value="Pili subunits"/>
    <property type="match status" value="1"/>
</dbReference>
<name>A0AAD2ANW3_9RALS</name>
<dbReference type="GO" id="GO:0044096">
    <property type="term" value="C:type IV pilus"/>
    <property type="evidence" value="ECO:0007669"/>
    <property type="project" value="TreeGrafter"/>
</dbReference>
<evidence type="ECO:0000256" key="3">
    <source>
        <dbReference type="RuleBase" id="RU000389"/>
    </source>
</evidence>
<keyword evidence="4" id="KW-0472">Membrane</keyword>
<keyword evidence="4" id="KW-1133">Transmembrane helix</keyword>
<evidence type="ECO:0000256" key="1">
    <source>
        <dbReference type="ARBA" id="ARBA00005233"/>
    </source>
</evidence>
<dbReference type="EMBL" id="CATWAF010000001">
    <property type="protein sequence ID" value="CAJ0685532.1"/>
    <property type="molecule type" value="Genomic_DNA"/>
</dbReference>
<proteinExistence type="inferred from homology"/>
<gene>
    <name evidence="5" type="primary">pilE1</name>
    <name evidence="5" type="ORF">LMG18091_00404</name>
</gene>
<dbReference type="InterPro" id="IPR001082">
    <property type="entry name" value="Pilin"/>
</dbReference>
<dbReference type="GO" id="GO:0043107">
    <property type="term" value="P:type IV pilus-dependent motility"/>
    <property type="evidence" value="ECO:0007669"/>
    <property type="project" value="TreeGrafter"/>
</dbReference>
<comment type="caution">
    <text evidence="5">The sequence shown here is derived from an EMBL/GenBank/DDBJ whole genome shotgun (WGS) entry which is preliminary data.</text>
</comment>
<evidence type="ECO:0000256" key="4">
    <source>
        <dbReference type="SAM" id="Phobius"/>
    </source>
</evidence>
<dbReference type="Pfam" id="PF07963">
    <property type="entry name" value="N_methyl"/>
    <property type="match status" value="1"/>
</dbReference>
<dbReference type="PANTHER" id="PTHR30093">
    <property type="entry name" value="GENERAL SECRETION PATHWAY PROTEIN G"/>
    <property type="match status" value="1"/>
</dbReference>
<dbReference type="PANTHER" id="PTHR30093:SF34">
    <property type="entry name" value="PREPILIN PEPTIDASE-DEPENDENT PROTEIN D"/>
    <property type="match status" value="1"/>
</dbReference>
<dbReference type="PROSITE" id="PS00409">
    <property type="entry name" value="PROKAR_NTER_METHYL"/>
    <property type="match status" value="1"/>
</dbReference>